<dbReference type="InterPro" id="IPR006047">
    <property type="entry name" value="GH13_cat_dom"/>
</dbReference>
<dbReference type="GO" id="GO:0005975">
    <property type="term" value="P:carbohydrate metabolic process"/>
    <property type="evidence" value="ECO:0007669"/>
    <property type="project" value="InterPro"/>
</dbReference>
<keyword evidence="3" id="KW-1185">Reference proteome</keyword>
<dbReference type="Gene3D" id="3.20.20.80">
    <property type="entry name" value="Glycosidases"/>
    <property type="match status" value="1"/>
</dbReference>
<evidence type="ECO:0000313" key="3">
    <source>
        <dbReference type="Proteomes" id="UP001152795"/>
    </source>
</evidence>
<dbReference type="InterPro" id="IPR017853">
    <property type="entry name" value="GH"/>
</dbReference>
<proteinExistence type="predicted"/>
<accession>A0A7D9K2P8</accession>
<dbReference type="PANTHER" id="PTHR10357:SF179">
    <property type="entry name" value="NEUTRAL AND BASIC AMINO ACID TRANSPORT PROTEIN RBAT"/>
    <property type="match status" value="1"/>
</dbReference>
<organism evidence="2 3">
    <name type="scientific">Paramuricea clavata</name>
    <name type="common">Red gorgonian</name>
    <name type="synonym">Violescent sea-whip</name>
    <dbReference type="NCBI Taxonomy" id="317549"/>
    <lineage>
        <taxon>Eukaryota</taxon>
        <taxon>Metazoa</taxon>
        <taxon>Cnidaria</taxon>
        <taxon>Anthozoa</taxon>
        <taxon>Octocorallia</taxon>
        <taxon>Malacalcyonacea</taxon>
        <taxon>Plexauridae</taxon>
        <taxon>Paramuricea</taxon>
    </lineage>
</organism>
<dbReference type="EMBL" id="CACRXK020026134">
    <property type="protein sequence ID" value="CAB4039983.1"/>
    <property type="molecule type" value="Genomic_DNA"/>
</dbReference>
<dbReference type="AlphaFoldDB" id="A0A7D9K2P8"/>
<name>A0A7D9K2P8_PARCT</name>
<reference evidence="2" key="1">
    <citation type="submission" date="2020-04" db="EMBL/GenBank/DDBJ databases">
        <authorList>
            <person name="Alioto T."/>
            <person name="Alioto T."/>
            <person name="Gomez Garrido J."/>
        </authorList>
    </citation>
    <scope>NUCLEOTIDE SEQUENCE</scope>
    <source>
        <strain evidence="2">A484AB</strain>
    </source>
</reference>
<comment type="caution">
    <text evidence="2">The sequence shown here is derived from an EMBL/GenBank/DDBJ whole genome shotgun (WGS) entry which is preliminary data.</text>
</comment>
<dbReference type="Pfam" id="PF00128">
    <property type="entry name" value="Alpha-amylase"/>
    <property type="match status" value="1"/>
</dbReference>
<dbReference type="SUPFAM" id="SSF51445">
    <property type="entry name" value="(Trans)glycosidases"/>
    <property type="match status" value="1"/>
</dbReference>
<evidence type="ECO:0000259" key="1">
    <source>
        <dbReference type="Pfam" id="PF00128"/>
    </source>
</evidence>
<dbReference type="PANTHER" id="PTHR10357">
    <property type="entry name" value="ALPHA-AMYLASE FAMILY MEMBER"/>
    <property type="match status" value="1"/>
</dbReference>
<sequence>MLASFPSDWTKIHTIVQKWQNYTTKKSPDSILIGSSHPANLELYGTKDLPELDIVVNFELVPESPSGFYTAANFKKIITDYIKKLSKDNWPSWALTSWVHGRVGSNVDSKLARSLDALLLMLPGTPIVFYGDEIGMQNVNNPGNAAVDINKAPMQWENSTNAGFTSGKSTWFGAVGNYEYTNAKDDQLDMRKMFTDAVKRRMENVSALLDGPLANFTVIAKGDVLAYTFVDKVPRFAVAINFGKTEDTINLIELLGAKSATLNYHTADTKPGEISLDAVKVPPQALYLFNVTERMK</sequence>
<evidence type="ECO:0000313" key="2">
    <source>
        <dbReference type="EMBL" id="CAB4039983.1"/>
    </source>
</evidence>
<protein>
    <submittedName>
        <fullName evidence="2">DUF3459 domain-containing</fullName>
    </submittedName>
</protein>
<dbReference type="OrthoDB" id="1740265at2759"/>
<gene>
    <name evidence="2" type="ORF">PACLA_8A006932</name>
</gene>
<feature type="domain" description="Glycosyl hydrolase family 13 catalytic" evidence="1">
    <location>
        <begin position="7"/>
        <end position="195"/>
    </location>
</feature>
<dbReference type="Proteomes" id="UP001152795">
    <property type="component" value="Unassembled WGS sequence"/>
</dbReference>